<dbReference type="OrthoDB" id="10009983at2759"/>
<dbReference type="PANTHER" id="PTHR21344:SF1">
    <property type="entry name" value="RAL GTPASE-ACTIVATING PROTEIN SUBUNIT BETA"/>
    <property type="match status" value="1"/>
</dbReference>
<organism evidence="2 3">
    <name type="scientific">Hypsibius exemplaris</name>
    <name type="common">Freshwater tardigrade</name>
    <dbReference type="NCBI Taxonomy" id="2072580"/>
    <lineage>
        <taxon>Eukaryota</taxon>
        <taxon>Metazoa</taxon>
        <taxon>Ecdysozoa</taxon>
        <taxon>Tardigrada</taxon>
        <taxon>Eutardigrada</taxon>
        <taxon>Parachela</taxon>
        <taxon>Hypsibioidea</taxon>
        <taxon>Hypsibiidae</taxon>
        <taxon>Hypsibius</taxon>
    </lineage>
</organism>
<name>A0A1W0WTC2_HYPEX</name>
<accession>A0A1W0WTC2</accession>
<evidence type="ECO:0000313" key="3">
    <source>
        <dbReference type="Proteomes" id="UP000192578"/>
    </source>
</evidence>
<dbReference type="EMBL" id="MTYJ01000049">
    <property type="protein sequence ID" value="OQV18437.1"/>
    <property type="molecule type" value="Genomic_DNA"/>
</dbReference>
<sequence length="1407" mass="158008">MFPDWNSLDATFQDDRSFASNLQALPREVAIDICKNVCKSVVPKPQTAFTIFSGLPGQGTLSSGSTLPATTTGIMDSEDLVCYSMEVLSFALSLDFEHHEVIRDATFAYCDWLSSLSHVPKYSVPDCVRANPNLYCRRIIKHLYNLFVPRERQSHDVIQKQGVLCHRALRTLQDIFKTSTVLEVETWNVLLQTLLTMCEVMLGHPVDADDFSDYFSKRLLGVLFDLWLTACQRSFPSAAYWKTFSLMSIKWRHRLPVVEEWLRVVILLFEKTNHLVAEKSGSNSIAFRNTEQMKVFEDWRPANPVVLTEDLLVQTQMRILLLSIADLGEVANSEVGSSVTDKNLRSMFPNGSLKEAENRSTQPLTPLIFLKMMTGVTIMVDLAMNKLACIDCYLDITWPDLLHQPPSQATSTSQSEVTGLPVQPAGGATETFVVPVKNRLLRCEERIPCRGLLHLFGPWLFQASLAGRADGKLEEAIDLEKELLPILLKDSDLRQPGRAEAIGTLCRIFSFFSDGPDLKSDLSARFALILSYALSLESSVGYALSNALRNSHDIFRADVRGLESVLLVMMPALEVVLLQKLPQVNFYPEIGADDLRSAALHLLSSVICLPKYFDLVPLNDIRSIFGRNAKKPKEESETFGSLYYRMLDLVLSSIISETNSANCIQLLGCLYTLFVHPCVESCLEESTDVRFTNGSKIFIAMTHLLNSVLWPQDSILSYACLEFLHTCARYSTKLLDQTTTKLVIMAICRYIQDQAQKPSRAHSKDLHNKIIVAYHCLTAWMLEWPSMLQESEVLTMIADVSETGLTGVRTTKTLKTMQPASALSARVREMAELVQLTLFEFVGCSNDPGAFQYLDNLVDEECILKYADAATDNRQFHYFTIDGSSALLGVLCSSGANGETFIVERSLSCRRAYHMKFVRTVASKVLFAASPVSVNGEHPHPVNLIKTEQEQSAKRNRIAEEVDWDFVAFRNEIPGYKNIEKCKADNMLPTFDDVMKKNEKKEKEINDFLEAFDRIETEIAFTLPDAKSFQPYVPPFVVASSALPTTDGEDIVVSQVLAHLGLKPPTPLSSVTSSQLAPSTVQLDHKNAGLRLALSDLDRISIRPLDWVFSFYVGRDDHSIEEILRNGDNLTTCSQDYIRFLKSLAWPIKVADVMNRQPCSAYEGKVDISCLDGEDLCLLRSSVSHELGIIAPSSASMKKRDSAPSLSSTGSYLEDVDFPFVKSHIPKPNKLRSYSVDDVDSVADAKSVPLRPRKHAPPPEPRFLCLFVWMDSFRDEFVFPAAEALRKLDMERLYWKWHNEEDHLDASNASFEYRIIYIYPAAHGLYEIRLRNMDGNPLLAAIPLVNGVILSHALLGTLITDCVVNLFTRKRLALESYAPGQIRRRNQIQDISNRFAVRSVTDSTWGS</sequence>
<dbReference type="InterPro" id="IPR046859">
    <property type="entry name" value="RGPA/RALGAPB_N"/>
</dbReference>
<dbReference type="Proteomes" id="UP000192578">
    <property type="component" value="Unassembled WGS sequence"/>
</dbReference>
<dbReference type="Pfam" id="PF20412">
    <property type="entry name" value="RALGAPB_N"/>
    <property type="match status" value="1"/>
</dbReference>
<dbReference type="GO" id="GO:0051056">
    <property type="term" value="P:regulation of small GTPase mediated signal transduction"/>
    <property type="evidence" value="ECO:0007669"/>
    <property type="project" value="InterPro"/>
</dbReference>
<feature type="domain" description="Ral GTPase-activating protein subunit alpha/beta N-terminal" evidence="1">
    <location>
        <begin position="158"/>
        <end position="276"/>
    </location>
</feature>
<keyword evidence="3" id="KW-1185">Reference proteome</keyword>
<dbReference type="InterPro" id="IPR035974">
    <property type="entry name" value="Rap/Ran-GAP_sf"/>
</dbReference>
<dbReference type="GO" id="GO:0005096">
    <property type="term" value="F:GTPase activator activity"/>
    <property type="evidence" value="ECO:0007669"/>
    <property type="project" value="InterPro"/>
</dbReference>
<proteinExistence type="predicted"/>
<dbReference type="InterPro" id="IPR039930">
    <property type="entry name" value="RALGAPB"/>
</dbReference>
<evidence type="ECO:0000313" key="2">
    <source>
        <dbReference type="EMBL" id="OQV18437.1"/>
    </source>
</evidence>
<dbReference type="PANTHER" id="PTHR21344">
    <property type="entry name" value="RAL GTPASE-ACTIVATING PROTEIN SUBUNIT BETA"/>
    <property type="match status" value="1"/>
</dbReference>
<comment type="caution">
    <text evidence="2">The sequence shown here is derived from an EMBL/GenBank/DDBJ whole genome shotgun (WGS) entry which is preliminary data.</text>
</comment>
<reference evidence="3" key="1">
    <citation type="submission" date="2017-01" db="EMBL/GenBank/DDBJ databases">
        <title>Comparative genomics of anhydrobiosis in the tardigrade Hypsibius dujardini.</title>
        <authorList>
            <person name="Yoshida Y."/>
            <person name="Koutsovoulos G."/>
            <person name="Laetsch D."/>
            <person name="Stevens L."/>
            <person name="Kumar S."/>
            <person name="Horikawa D."/>
            <person name="Ishino K."/>
            <person name="Komine S."/>
            <person name="Tomita M."/>
            <person name="Blaxter M."/>
            <person name="Arakawa K."/>
        </authorList>
    </citation>
    <scope>NUCLEOTIDE SEQUENCE [LARGE SCALE GENOMIC DNA]</scope>
    <source>
        <strain evidence="3">Z151</strain>
    </source>
</reference>
<dbReference type="SUPFAM" id="SSF111347">
    <property type="entry name" value="Rap/Ran-GAP"/>
    <property type="match status" value="1"/>
</dbReference>
<protein>
    <submittedName>
        <fullName evidence="2">Ral GTPase-activating protein subunit beta</fullName>
    </submittedName>
</protein>
<gene>
    <name evidence="2" type="ORF">BV898_07448</name>
</gene>
<evidence type="ECO:0000259" key="1">
    <source>
        <dbReference type="Pfam" id="PF20412"/>
    </source>
</evidence>